<gene>
    <name evidence="1" type="ORF">DICPUDRAFT_153211</name>
</gene>
<dbReference type="EMBL" id="GL871092">
    <property type="protein sequence ID" value="EGC34586.1"/>
    <property type="molecule type" value="Genomic_DNA"/>
</dbReference>
<feature type="non-terminal residue" evidence="1">
    <location>
        <position position="1"/>
    </location>
</feature>
<dbReference type="VEuPathDB" id="AmoebaDB:DICPUDRAFT_153211"/>
<dbReference type="AlphaFoldDB" id="F0ZNB6"/>
<proteinExistence type="predicted"/>
<dbReference type="KEGG" id="dpp:DICPUDRAFT_153211"/>
<organism evidence="1 2">
    <name type="scientific">Dictyostelium purpureum</name>
    <name type="common">Slime mold</name>
    <dbReference type="NCBI Taxonomy" id="5786"/>
    <lineage>
        <taxon>Eukaryota</taxon>
        <taxon>Amoebozoa</taxon>
        <taxon>Evosea</taxon>
        <taxon>Eumycetozoa</taxon>
        <taxon>Dictyostelia</taxon>
        <taxon>Dictyosteliales</taxon>
        <taxon>Dictyosteliaceae</taxon>
        <taxon>Dictyostelium</taxon>
    </lineage>
</organism>
<dbReference type="InParanoid" id="F0ZNB6"/>
<dbReference type="GeneID" id="10499592"/>
<evidence type="ECO:0000313" key="2">
    <source>
        <dbReference type="Proteomes" id="UP000001064"/>
    </source>
</evidence>
<reference evidence="2" key="1">
    <citation type="journal article" date="2011" name="Genome Biol.">
        <title>Comparative genomics of the social amoebae Dictyostelium discoideum and Dictyostelium purpureum.</title>
        <authorList>
            <consortium name="US DOE Joint Genome Institute (JGI-PGF)"/>
            <person name="Sucgang R."/>
            <person name="Kuo A."/>
            <person name="Tian X."/>
            <person name="Salerno W."/>
            <person name="Parikh A."/>
            <person name="Feasley C.L."/>
            <person name="Dalin E."/>
            <person name="Tu H."/>
            <person name="Huang E."/>
            <person name="Barry K."/>
            <person name="Lindquist E."/>
            <person name="Shapiro H."/>
            <person name="Bruce D."/>
            <person name="Schmutz J."/>
            <person name="Salamov A."/>
            <person name="Fey P."/>
            <person name="Gaudet P."/>
            <person name="Anjard C."/>
            <person name="Babu M.M."/>
            <person name="Basu S."/>
            <person name="Bushmanova Y."/>
            <person name="van der Wel H."/>
            <person name="Katoh-Kurasawa M."/>
            <person name="Dinh C."/>
            <person name="Coutinho P.M."/>
            <person name="Saito T."/>
            <person name="Elias M."/>
            <person name="Schaap P."/>
            <person name="Kay R.R."/>
            <person name="Henrissat B."/>
            <person name="Eichinger L."/>
            <person name="Rivero F."/>
            <person name="Putnam N.H."/>
            <person name="West C.M."/>
            <person name="Loomis W.F."/>
            <person name="Chisholm R.L."/>
            <person name="Shaulsky G."/>
            <person name="Strassmann J.E."/>
            <person name="Queller D.C."/>
            <person name="Kuspa A."/>
            <person name="Grigoriev I.V."/>
        </authorList>
    </citation>
    <scope>NUCLEOTIDE SEQUENCE [LARGE SCALE GENOMIC DNA]</scope>
    <source>
        <strain evidence="2">QSDP1</strain>
    </source>
</reference>
<dbReference type="RefSeq" id="XP_003288910.1">
    <property type="nucleotide sequence ID" value="XM_003288862.1"/>
</dbReference>
<protein>
    <submittedName>
        <fullName evidence="1">Uncharacterized protein</fullName>
    </submittedName>
</protein>
<accession>F0ZNB6</accession>
<dbReference type="Proteomes" id="UP000001064">
    <property type="component" value="Unassembled WGS sequence"/>
</dbReference>
<name>F0ZNB6_DICPU</name>
<evidence type="ECO:0000313" key="1">
    <source>
        <dbReference type="EMBL" id="EGC34586.1"/>
    </source>
</evidence>
<keyword evidence="2" id="KW-1185">Reference proteome</keyword>
<sequence length="265" mass="31263">PSIPKFQIYYRALVNPAAYSLEKYGELECDSFFLDQGSTPELNQRAIELIKSNKVKYFSCFQDTKYITVLNKELVYWFFENIASALPIHIDNTDQYGVELKVKSSGGQFVLFRISNWLYIELLYTLGRYDRIFQIINFEYGYIKSYPTSLEFLDQFLNHTLKNGLSEDNKEIISYFLQKCLGMGDLRVANLIALKYSQLFNKKSITNKISILDTFKYILHTSINMDYIEVTQLLLKYISISKKDYNEYKQDHFSIVDEKLKNYFK</sequence>